<dbReference type="EMBL" id="JPRL01000001">
    <property type="protein sequence ID" value="KFF07462.1"/>
    <property type="molecule type" value="Genomic_DNA"/>
</dbReference>
<feature type="chain" id="PRO_5001801691" description="Gliding motility protein SprC" evidence="1">
    <location>
        <begin position="23"/>
        <end position="491"/>
    </location>
</feature>
<dbReference type="OrthoDB" id="678019at2"/>
<evidence type="ECO:0000313" key="2">
    <source>
        <dbReference type="EMBL" id="KFF07462.1"/>
    </source>
</evidence>
<evidence type="ECO:0000313" key="3">
    <source>
        <dbReference type="Proteomes" id="UP000028715"/>
    </source>
</evidence>
<dbReference type="STRING" id="362418.IW19_18965"/>
<dbReference type="InterPro" id="IPR013783">
    <property type="entry name" value="Ig-like_fold"/>
</dbReference>
<protein>
    <recommendedName>
        <fullName evidence="4">Gliding motility protein SprC</fullName>
    </recommendedName>
</protein>
<keyword evidence="1" id="KW-0732">Signal</keyword>
<accession>A0A085ZSP8</accession>
<dbReference type="eggNOG" id="COG2133">
    <property type="taxonomic scope" value="Bacteria"/>
</dbReference>
<dbReference type="AlphaFoldDB" id="A0A085ZSP8"/>
<dbReference type="Gene3D" id="2.60.40.10">
    <property type="entry name" value="Immunoglobulins"/>
    <property type="match status" value="2"/>
</dbReference>
<proteinExistence type="predicted"/>
<feature type="signal peptide" evidence="1">
    <location>
        <begin position="1"/>
        <end position="22"/>
    </location>
</feature>
<comment type="caution">
    <text evidence="2">The sequence shown here is derived from an EMBL/GenBank/DDBJ whole genome shotgun (WGS) entry which is preliminary data.</text>
</comment>
<keyword evidence="3" id="KW-1185">Reference proteome</keyword>
<evidence type="ECO:0000256" key="1">
    <source>
        <dbReference type="SAM" id="SignalP"/>
    </source>
</evidence>
<organism evidence="2 3">
    <name type="scientific">Flavobacterium reichenbachii</name>
    <dbReference type="NCBI Taxonomy" id="362418"/>
    <lineage>
        <taxon>Bacteria</taxon>
        <taxon>Pseudomonadati</taxon>
        <taxon>Bacteroidota</taxon>
        <taxon>Flavobacteriia</taxon>
        <taxon>Flavobacteriales</taxon>
        <taxon>Flavobacteriaceae</taxon>
        <taxon>Flavobacterium</taxon>
    </lineage>
</organism>
<gene>
    <name evidence="2" type="ORF">IW19_18965</name>
</gene>
<reference evidence="2 3" key="1">
    <citation type="submission" date="2014-07" db="EMBL/GenBank/DDBJ databases">
        <title>Genome of Flavobacterium reichenbachii LMG 25512.</title>
        <authorList>
            <person name="Stropko S.J."/>
            <person name="Pipes S.E."/>
            <person name="Newman J.D."/>
        </authorList>
    </citation>
    <scope>NUCLEOTIDE SEQUENCE [LARGE SCALE GENOMIC DNA]</scope>
    <source>
        <strain evidence="2 3">LMG 25512</strain>
    </source>
</reference>
<name>A0A085ZSP8_9FLAO</name>
<evidence type="ECO:0008006" key="4">
    <source>
        <dbReference type="Google" id="ProtNLM"/>
    </source>
</evidence>
<sequence>MIQKTTLFFTKLLILFSIILCAESNMYAQTIVPQQLGYPRICAGLIVAGKPFNEYNATFSYVDFPAGTVFEVELSNEVGNFTTTHATTTVKVVDNPGLQQQTITFAIPTDLKGSDTYSLRVKALTSTPSYSIKFKNSQDLNIFPIYYRTFVDSFFINNKSATASFCAGGSMTLAIDAATAETPSSPLAFTNLKYKWFKDDVLIAGQSGTTLVVNTAGVYFAQIDYGGCLDENFSSNRVTVSSSAGGSAVTITSSLGNPFCAGGTGTVLTATSGNKYQWKKDGVVIAGATNRTYSTNESGVYSVDIDFGGCNATGSINLSSNGFDASIDVADSYQLKEGETLNVSVTTDASAPTFEWFLNGNLISGASSSSYSISVRGQYKVKISQASGCVATKEFSFRITSETDSKTSVIPNVVKLGGMYPYWNLPDEYKTDATKIIILSSNGDVIYDDIGSNYDPELNSFIKDYKNVNPVYYYVIKSDSGEKKGSITVIK</sequence>
<dbReference type="Proteomes" id="UP000028715">
    <property type="component" value="Unassembled WGS sequence"/>
</dbReference>